<protein>
    <recommendedName>
        <fullName evidence="4">Alpha/beta hydrolase fold-3 domain-containing protein</fullName>
    </recommendedName>
</protein>
<keyword evidence="3" id="KW-0812">Transmembrane</keyword>
<dbReference type="AlphaFoldDB" id="A0AAF0JAY9"/>
<sequence length="336" mass="38197">MSPPAQQEHHAYSFHYFWLLLKVYFLRVMAILDVRNSDHLRPQVGDDVTVERIQFPSRDPGRTITAYVYTPKDLPPGPSPVHVNVHGSGFTVYAFFGNSRWFCYKIASKLKCVVIDTDYRKAPEYPLPFQPRDIEDCVTWVQTQPKRFDLDMITMSGFSAGGNLCLSTANNLGREVVKAVISFYAPIDATSPGASRGIRSHPEPKESSRSGVHLIPWVFATFFQSYIPLHLSPSDPRVSVLYLPIERYPDYILLCAGRCDVMFEDSNDFYKMVMAKGSEKQKANVEFVQVPGESHAFDELANCEESIKWRETAYDASVELVRKAHEEERGKRAGRV</sequence>
<name>A0AAF0JAY9_9BASI</name>
<dbReference type="SUPFAM" id="SSF53474">
    <property type="entry name" value="alpha/beta-Hydrolases"/>
    <property type="match status" value="1"/>
</dbReference>
<dbReference type="Gene3D" id="3.40.50.1820">
    <property type="entry name" value="alpha/beta hydrolase"/>
    <property type="match status" value="1"/>
</dbReference>
<dbReference type="PANTHER" id="PTHR23024">
    <property type="entry name" value="ARYLACETAMIDE DEACETYLASE"/>
    <property type="match status" value="1"/>
</dbReference>
<feature type="transmembrane region" description="Helical" evidence="3">
    <location>
        <begin position="12"/>
        <end position="32"/>
    </location>
</feature>
<reference evidence="5" key="1">
    <citation type="submission" date="2023-03" db="EMBL/GenBank/DDBJ databases">
        <title>Mating type loci evolution in Malassezia.</title>
        <authorList>
            <person name="Coelho M.A."/>
        </authorList>
    </citation>
    <scope>NUCLEOTIDE SEQUENCE</scope>
    <source>
        <strain evidence="5">CBS 9431</strain>
    </source>
</reference>
<dbReference type="Proteomes" id="UP001217754">
    <property type="component" value="Chromosome 6"/>
</dbReference>
<dbReference type="RefSeq" id="XP_060123244.1">
    <property type="nucleotide sequence ID" value="XM_060267261.1"/>
</dbReference>
<gene>
    <name evidence="5" type="ORF">MJAP1_003333</name>
</gene>
<evidence type="ECO:0000256" key="2">
    <source>
        <dbReference type="ARBA" id="ARBA00048461"/>
    </source>
</evidence>
<dbReference type="EMBL" id="CP119963">
    <property type="protein sequence ID" value="WFD40347.1"/>
    <property type="molecule type" value="Genomic_DNA"/>
</dbReference>
<dbReference type="GeneID" id="85226984"/>
<evidence type="ECO:0000313" key="6">
    <source>
        <dbReference type="Proteomes" id="UP001217754"/>
    </source>
</evidence>
<feature type="domain" description="Alpha/beta hydrolase fold-3" evidence="4">
    <location>
        <begin position="83"/>
        <end position="297"/>
    </location>
</feature>
<evidence type="ECO:0000256" key="1">
    <source>
        <dbReference type="ARBA" id="ARBA00047591"/>
    </source>
</evidence>
<evidence type="ECO:0000313" key="5">
    <source>
        <dbReference type="EMBL" id="WFD40347.1"/>
    </source>
</evidence>
<organism evidence="5 6">
    <name type="scientific">Malassezia japonica</name>
    <dbReference type="NCBI Taxonomy" id="223818"/>
    <lineage>
        <taxon>Eukaryota</taxon>
        <taxon>Fungi</taxon>
        <taxon>Dikarya</taxon>
        <taxon>Basidiomycota</taxon>
        <taxon>Ustilaginomycotina</taxon>
        <taxon>Malasseziomycetes</taxon>
        <taxon>Malasseziales</taxon>
        <taxon>Malasseziaceae</taxon>
        <taxon>Malassezia</taxon>
    </lineage>
</organism>
<dbReference type="InterPro" id="IPR013094">
    <property type="entry name" value="AB_hydrolase_3"/>
</dbReference>
<accession>A0AAF0JAY9</accession>
<dbReference type="InterPro" id="IPR029058">
    <property type="entry name" value="AB_hydrolase_fold"/>
</dbReference>
<dbReference type="Pfam" id="PF07859">
    <property type="entry name" value="Abhydrolase_3"/>
    <property type="match status" value="1"/>
</dbReference>
<comment type="catalytic activity">
    <reaction evidence="2">
        <text>a monoacylglycerol + H2O = glycerol + a fatty acid + H(+)</text>
        <dbReference type="Rhea" id="RHEA:15245"/>
        <dbReference type="ChEBI" id="CHEBI:15377"/>
        <dbReference type="ChEBI" id="CHEBI:15378"/>
        <dbReference type="ChEBI" id="CHEBI:17408"/>
        <dbReference type="ChEBI" id="CHEBI:17754"/>
        <dbReference type="ChEBI" id="CHEBI:28868"/>
    </reaction>
</comment>
<comment type="catalytic activity">
    <reaction evidence="1">
        <text>a diacylglycerol + H2O = a monoacylglycerol + a fatty acid + H(+)</text>
        <dbReference type="Rhea" id="RHEA:32731"/>
        <dbReference type="ChEBI" id="CHEBI:15377"/>
        <dbReference type="ChEBI" id="CHEBI:15378"/>
        <dbReference type="ChEBI" id="CHEBI:17408"/>
        <dbReference type="ChEBI" id="CHEBI:18035"/>
        <dbReference type="ChEBI" id="CHEBI:28868"/>
    </reaction>
</comment>
<evidence type="ECO:0000256" key="3">
    <source>
        <dbReference type="SAM" id="Phobius"/>
    </source>
</evidence>
<dbReference type="PANTHER" id="PTHR23024:SF242">
    <property type="entry name" value="ALPHA_BETA HYDROLASE FOLD-3 DOMAIN-CONTAINING PROTEIN-RELATED"/>
    <property type="match status" value="1"/>
</dbReference>
<evidence type="ECO:0000259" key="4">
    <source>
        <dbReference type="Pfam" id="PF07859"/>
    </source>
</evidence>
<keyword evidence="3" id="KW-1133">Transmembrane helix</keyword>
<dbReference type="InterPro" id="IPR050466">
    <property type="entry name" value="Carboxylest/Gibb_receptor"/>
</dbReference>
<keyword evidence="3" id="KW-0472">Membrane</keyword>
<proteinExistence type="predicted"/>
<dbReference type="GO" id="GO:0016787">
    <property type="term" value="F:hydrolase activity"/>
    <property type="evidence" value="ECO:0007669"/>
    <property type="project" value="InterPro"/>
</dbReference>
<keyword evidence="6" id="KW-1185">Reference proteome</keyword>